<evidence type="ECO:0000313" key="3">
    <source>
        <dbReference type="Proteomes" id="UP000325081"/>
    </source>
</evidence>
<comment type="caution">
    <text evidence="2">The sequence shown here is derived from an EMBL/GenBank/DDBJ whole genome shotgun (WGS) entry which is preliminary data.</text>
</comment>
<accession>A0A5A7Q8G9</accession>
<dbReference type="GO" id="GO:0016787">
    <property type="term" value="F:hydrolase activity"/>
    <property type="evidence" value="ECO:0007669"/>
    <property type="project" value="UniProtKB-KW"/>
</dbReference>
<feature type="region of interest" description="Disordered" evidence="1">
    <location>
        <begin position="153"/>
        <end position="188"/>
    </location>
</feature>
<dbReference type="Proteomes" id="UP000325081">
    <property type="component" value="Unassembled WGS sequence"/>
</dbReference>
<dbReference type="AlphaFoldDB" id="A0A5A7Q8G9"/>
<evidence type="ECO:0000256" key="1">
    <source>
        <dbReference type="SAM" id="MobiDB-lite"/>
    </source>
</evidence>
<keyword evidence="2" id="KW-0378">Hydrolase</keyword>
<protein>
    <submittedName>
        <fullName evidence="2">GDSL-like Lipase/Acylhydrolase superfamily protein</fullName>
    </submittedName>
</protein>
<proteinExistence type="predicted"/>
<name>A0A5A7Q8G9_STRAF</name>
<sequence>MGSPKRMADRNGDCRFSVTGLLDSRQWWTGVPWVDNRLRLWRERRLLAGFTENKSRKNRGSGYPLSREIDDDDEKTFDRVLCRRERVTCGGGLDSKRAGCEVGENYNFNMKRTYGWHEVRIFREPCWYMSWTGSTCHKRVTDAPRGRRKFRVAGKTRQRGDGGGLLERRVGDDEGDDGDDGKEMIEWW</sequence>
<organism evidence="2 3">
    <name type="scientific">Striga asiatica</name>
    <name type="common">Asiatic witchweed</name>
    <name type="synonym">Buchnera asiatica</name>
    <dbReference type="NCBI Taxonomy" id="4170"/>
    <lineage>
        <taxon>Eukaryota</taxon>
        <taxon>Viridiplantae</taxon>
        <taxon>Streptophyta</taxon>
        <taxon>Embryophyta</taxon>
        <taxon>Tracheophyta</taxon>
        <taxon>Spermatophyta</taxon>
        <taxon>Magnoliopsida</taxon>
        <taxon>eudicotyledons</taxon>
        <taxon>Gunneridae</taxon>
        <taxon>Pentapetalae</taxon>
        <taxon>asterids</taxon>
        <taxon>lamiids</taxon>
        <taxon>Lamiales</taxon>
        <taxon>Orobanchaceae</taxon>
        <taxon>Buchnereae</taxon>
        <taxon>Striga</taxon>
    </lineage>
</organism>
<reference evidence="3" key="1">
    <citation type="journal article" date="2019" name="Curr. Biol.">
        <title>Genome Sequence of Striga asiatica Provides Insight into the Evolution of Plant Parasitism.</title>
        <authorList>
            <person name="Yoshida S."/>
            <person name="Kim S."/>
            <person name="Wafula E.K."/>
            <person name="Tanskanen J."/>
            <person name="Kim Y.M."/>
            <person name="Honaas L."/>
            <person name="Yang Z."/>
            <person name="Spallek T."/>
            <person name="Conn C.E."/>
            <person name="Ichihashi Y."/>
            <person name="Cheong K."/>
            <person name="Cui S."/>
            <person name="Der J.P."/>
            <person name="Gundlach H."/>
            <person name="Jiao Y."/>
            <person name="Hori C."/>
            <person name="Ishida J.K."/>
            <person name="Kasahara H."/>
            <person name="Kiba T."/>
            <person name="Kim M.S."/>
            <person name="Koo N."/>
            <person name="Laohavisit A."/>
            <person name="Lee Y.H."/>
            <person name="Lumba S."/>
            <person name="McCourt P."/>
            <person name="Mortimer J.C."/>
            <person name="Mutuku J.M."/>
            <person name="Nomura T."/>
            <person name="Sasaki-Sekimoto Y."/>
            <person name="Seto Y."/>
            <person name="Wang Y."/>
            <person name="Wakatake T."/>
            <person name="Sakakibara H."/>
            <person name="Demura T."/>
            <person name="Yamaguchi S."/>
            <person name="Yoneyama K."/>
            <person name="Manabe R.I."/>
            <person name="Nelson D.C."/>
            <person name="Schulman A.H."/>
            <person name="Timko M.P."/>
            <person name="dePamphilis C.W."/>
            <person name="Choi D."/>
            <person name="Shirasu K."/>
        </authorList>
    </citation>
    <scope>NUCLEOTIDE SEQUENCE [LARGE SCALE GENOMIC DNA]</scope>
    <source>
        <strain evidence="3">cv. UVA1</strain>
    </source>
</reference>
<keyword evidence="3" id="KW-1185">Reference proteome</keyword>
<evidence type="ECO:0000313" key="2">
    <source>
        <dbReference type="EMBL" id="GER41334.1"/>
    </source>
</evidence>
<gene>
    <name evidence="2" type="ORF">STAS_18049</name>
</gene>
<dbReference type="EMBL" id="BKCP01006072">
    <property type="protein sequence ID" value="GER41334.1"/>
    <property type="molecule type" value="Genomic_DNA"/>
</dbReference>